<feature type="compositionally biased region" description="Acidic residues" evidence="1">
    <location>
        <begin position="213"/>
        <end position="227"/>
    </location>
</feature>
<reference evidence="2" key="3">
    <citation type="submission" date="2025-09" db="UniProtKB">
        <authorList>
            <consortium name="Ensembl"/>
        </authorList>
    </citation>
    <scope>IDENTIFICATION</scope>
</reference>
<evidence type="ECO:0000313" key="2">
    <source>
        <dbReference type="Ensembl" id="ENSMUNP00000009588.1"/>
    </source>
</evidence>
<dbReference type="Proteomes" id="UP000694405">
    <property type="component" value="Chromosome 6"/>
</dbReference>
<proteinExistence type="predicted"/>
<dbReference type="PANTHER" id="PTHR28634">
    <property type="entry name" value="ZINC FINGER B-BOX DOMAIN-CONTAINING PROTEIN 1"/>
    <property type="match status" value="1"/>
</dbReference>
<name>A0A8C6J7S5_MELUD</name>
<dbReference type="OMA" id="KKHRRYF"/>
<dbReference type="Ensembl" id="ENSMUNT00000011090.2">
    <property type="protein sequence ID" value="ENSMUNP00000009588.1"/>
    <property type="gene ID" value="ENSMUNG00000007579.2"/>
</dbReference>
<evidence type="ECO:0000313" key="3">
    <source>
        <dbReference type="Proteomes" id="UP000694405"/>
    </source>
</evidence>
<feature type="region of interest" description="Disordered" evidence="1">
    <location>
        <begin position="205"/>
        <end position="227"/>
    </location>
</feature>
<reference evidence="2" key="2">
    <citation type="submission" date="2025-08" db="UniProtKB">
        <authorList>
            <consortium name="Ensembl"/>
        </authorList>
    </citation>
    <scope>IDENTIFICATION</scope>
</reference>
<organism evidence="2 3">
    <name type="scientific">Melopsittacus undulatus</name>
    <name type="common">Budgerigar</name>
    <name type="synonym">Psittacus undulatus</name>
    <dbReference type="NCBI Taxonomy" id="13146"/>
    <lineage>
        <taxon>Eukaryota</taxon>
        <taxon>Metazoa</taxon>
        <taxon>Chordata</taxon>
        <taxon>Craniata</taxon>
        <taxon>Vertebrata</taxon>
        <taxon>Euteleostomi</taxon>
        <taxon>Archelosauria</taxon>
        <taxon>Archosauria</taxon>
        <taxon>Dinosauria</taxon>
        <taxon>Saurischia</taxon>
        <taxon>Theropoda</taxon>
        <taxon>Coelurosauria</taxon>
        <taxon>Aves</taxon>
        <taxon>Neognathae</taxon>
        <taxon>Neoaves</taxon>
        <taxon>Telluraves</taxon>
        <taxon>Australaves</taxon>
        <taxon>Psittaciformes</taxon>
        <taxon>Psittaculidae</taxon>
        <taxon>Melopsittacus</taxon>
    </lineage>
</organism>
<dbReference type="AlphaFoldDB" id="A0A8C6J7S5"/>
<evidence type="ECO:0000256" key="1">
    <source>
        <dbReference type="SAM" id="MobiDB-lite"/>
    </source>
</evidence>
<accession>A0A8C6J7S5</accession>
<reference evidence="2" key="1">
    <citation type="submission" date="2020-03" db="EMBL/GenBank/DDBJ databases">
        <title>Melopsittacus undulatus (budgerigar) genome, bMelUnd1, maternal haplotype with Z.</title>
        <authorList>
            <person name="Gedman G."/>
            <person name="Mountcastle J."/>
            <person name="Haase B."/>
            <person name="Formenti G."/>
            <person name="Wright T."/>
            <person name="Apodaca J."/>
            <person name="Pelan S."/>
            <person name="Chow W."/>
            <person name="Rhie A."/>
            <person name="Howe K."/>
            <person name="Fedrigo O."/>
            <person name="Jarvis E.D."/>
        </authorList>
    </citation>
    <scope>NUCLEOTIDE SEQUENCE [LARGE SCALE GENOMIC DNA]</scope>
</reference>
<protein>
    <submittedName>
        <fullName evidence="2">Uncharacterized protein</fullName>
    </submittedName>
</protein>
<keyword evidence="3" id="KW-1185">Reference proteome</keyword>
<dbReference type="InterPro" id="IPR037688">
    <property type="entry name" value="ZBBX"/>
</dbReference>
<sequence>MASAVIHGKHGLKGIAHGPWEIKSALLTEAGIHAGKLEVADHFIKGINLNELKINQEQKTVNSKHQVTSDKFSSLLASVGSAEELPSASTSTSTECYNRGLLLNGTFNEEESAESFQEALLRWRKGNHHHREQPCASGVLSESVGVCEVQTDLSVTKKPIQIEFKKGGLSYMEKLLLKKYRRALVDQISVSCIKDLRPVQTLNVDEPMIEGAREEDDDDDDDDLTVL</sequence>
<dbReference type="PANTHER" id="PTHR28634:SF1">
    <property type="entry name" value="ZINC FINGER B-BOX DOMAIN-CONTAINING PROTEIN 1"/>
    <property type="match status" value="1"/>
</dbReference>